<dbReference type="SUPFAM" id="SSF54637">
    <property type="entry name" value="Thioesterase/thiol ester dehydrase-isomerase"/>
    <property type="match status" value="2"/>
</dbReference>
<feature type="region of interest" description="Disordered" evidence="1">
    <location>
        <begin position="273"/>
        <end position="294"/>
    </location>
</feature>
<dbReference type="InterPro" id="IPR050563">
    <property type="entry name" value="4-hydroxybenzoyl-CoA_TE"/>
</dbReference>
<dbReference type="Gene3D" id="3.10.129.10">
    <property type="entry name" value="Hotdog Thioesterase"/>
    <property type="match status" value="2"/>
</dbReference>
<dbReference type="GO" id="GO:0016787">
    <property type="term" value="F:hydrolase activity"/>
    <property type="evidence" value="ECO:0007669"/>
    <property type="project" value="UniProtKB-KW"/>
</dbReference>
<dbReference type="PANTHER" id="PTHR31793">
    <property type="entry name" value="4-HYDROXYBENZOYL-COA THIOESTERASE FAMILY MEMBER"/>
    <property type="match status" value="1"/>
</dbReference>
<evidence type="ECO:0000256" key="1">
    <source>
        <dbReference type="SAM" id="MobiDB-lite"/>
    </source>
</evidence>
<dbReference type="Proteomes" id="UP001589750">
    <property type="component" value="Unassembled WGS sequence"/>
</dbReference>
<comment type="caution">
    <text evidence="2">The sequence shown here is derived from an EMBL/GenBank/DDBJ whole genome shotgun (WGS) entry which is preliminary data.</text>
</comment>
<evidence type="ECO:0000313" key="2">
    <source>
        <dbReference type="EMBL" id="MFB9314215.1"/>
    </source>
</evidence>
<evidence type="ECO:0000313" key="3">
    <source>
        <dbReference type="Proteomes" id="UP001589750"/>
    </source>
</evidence>
<reference evidence="2 3" key="1">
    <citation type="submission" date="2024-09" db="EMBL/GenBank/DDBJ databases">
        <authorList>
            <person name="Sun Q."/>
            <person name="Mori K."/>
        </authorList>
    </citation>
    <scope>NUCLEOTIDE SEQUENCE [LARGE SCALE GENOMIC DNA]</scope>
    <source>
        <strain evidence="2 3">JCM 9626</strain>
    </source>
</reference>
<proteinExistence type="predicted"/>
<dbReference type="Pfam" id="PF13279">
    <property type="entry name" value="4HBT_2"/>
    <property type="match status" value="2"/>
</dbReference>
<keyword evidence="3" id="KW-1185">Reference proteome</keyword>
<organism evidence="2 3">
    <name type="scientific">Nocardioides plantarum</name>
    <dbReference type="NCBI Taxonomy" id="29299"/>
    <lineage>
        <taxon>Bacteria</taxon>
        <taxon>Bacillati</taxon>
        <taxon>Actinomycetota</taxon>
        <taxon>Actinomycetes</taxon>
        <taxon>Propionibacteriales</taxon>
        <taxon>Nocardioidaceae</taxon>
        <taxon>Nocardioides</taxon>
    </lineage>
</organism>
<dbReference type="RefSeq" id="WP_140010371.1">
    <property type="nucleotide sequence ID" value="NZ_JBHMDG010000016.1"/>
</dbReference>
<accession>A0ABV5KBZ1</accession>
<dbReference type="CDD" id="cd00586">
    <property type="entry name" value="4HBT"/>
    <property type="match status" value="2"/>
</dbReference>
<gene>
    <name evidence="2" type="ORF">ACFFRI_14265</name>
</gene>
<dbReference type="PANTHER" id="PTHR31793:SF24">
    <property type="entry name" value="LONG-CHAIN ACYL-COA THIOESTERASE FADM"/>
    <property type="match status" value="1"/>
</dbReference>
<sequence>MRHLYRCPMRWADLDLLGHVNNVTYVDYLQEARVDMMRTLGQGRATHDDLEDGVVVVRHEVTYLAPLGLRLEPIGIECWVTEVRAASFTMAYEVFHDEDDGGRTTYLRATTVLTPYVFAQERPRRLTDAEKAAMAPYVEPAATSRGRAARLGPLDRAGAVHYPLHVRFSDVDLYRHVNNVKYFEYFQEARVRLMGDLTRRGGRRMSPVVVAQTDVDYLRPILLRPTPYDVWSRVTRVGSRSMTIDGEIVGGADGTEALARSRVALVFWDPETQRSTEPPEGLRELLSPAVSPAS</sequence>
<name>A0ABV5KBZ1_9ACTN</name>
<dbReference type="EMBL" id="JBHMDG010000016">
    <property type="protein sequence ID" value="MFB9314215.1"/>
    <property type="molecule type" value="Genomic_DNA"/>
</dbReference>
<dbReference type="InterPro" id="IPR029069">
    <property type="entry name" value="HotDog_dom_sf"/>
</dbReference>
<keyword evidence="2" id="KW-0378">Hydrolase</keyword>
<dbReference type="EC" id="3.1.2.-" evidence="2"/>
<protein>
    <submittedName>
        <fullName evidence="2">Acyl-CoA thioesterase</fullName>
        <ecNumber evidence="2">3.1.2.-</ecNumber>
    </submittedName>
</protein>